<dbReference type="EMBL" id="JADHEC010000001">
    <property type="protein sequence ID" value="MBF2707011.1"/>
    <property type="molecule type" value="Genomic_DNA"/>
</dbReference>
<dbReference type="SUPFAM" id="SSF48317">
    <property type="entry name" value="Acid phosphatase/Vanadium-dependent haloperoxidase"/>
    <property type="match status" value="1"/>
</dbReference>
<dbReference type="InterPro" id="IPR000326">
    <property type="entry name" value="PAP2/HPO"/>
</dbReference>
<evidence type="ECO:0000313" key="3">
    <source>
        <dbReference type="EMBL" id="MBF2707011.1"/>
    </source>
</evidence>
<evidence type="ECO:0000313" key="4">
    <source>
        <dbReference type="Proteomes" id="UP000646211"/>
    </source>
</evidence>
<gene>
    <name evidence="3" type="ORF">IR213_00145</name>
</gene>
<feature type="signal peptide" evidence="1">
    <location>
        <begin position="1"/>
        <end position="21"/>
    </location>
</feature>
<dbReference type="CDD" id="cd03394">
    <property type="entry name" value="PAP2_like_5"/>
    <property type="match status" value="1"/>
</dbReference>
<dbReference type="RefSeq" id="WP_194310288.1">
    <property type="nucleotide sequence ID" value="NZ_JADHEC010000001.1"/>
</dbReference>
<keyword evidence="4" id="KW-1185">Reference proteome</keyword>
<dbReference type="AlphaFoldDB" id="A0A930XUC1"/>
<protein>
    <submittedName>
        <fullName evidence="3">Phosphatase PAP2 family protein</fullName>
    </submittedName>
</protein>
<feature type="domain" description="Phosphatidic acid phosphatase type 2/haloperoxidase" evidence="2">
    <location>
        <begin position="108"/>
        <end position="210"/>
    </location>
</feature>
<keyword evidence="1" id="KW-0732">Signal</keyword>
<feature type="chain" id="PRO_5037197089" evidence="1">
    <location>
        <begin position="22"/>
        <end position="247"/>
    </location>
</feature>
<evidence type="ECO:0000256" key="1">
    <source>
        <dbReference type="SAM" id="SignalP"/>
    </source>
</evidence>
<dbReference type="InterPro" id="IPR036938">
    <property type="entry name" value="PAP2/HPO_sf"/>
</dbReference>
<dbReference type="Pfam" id="PF01569">
    <property type="entry name" value="PAP2"/>
    <property type="match status" value="1"/>
</dbReference>
<dbReference type="SMART" id="SM00014">
    <property type="entry name" value="acidPPc"/>
    <property type="match status" value="1"/>
</dbReference>
<sequence length="247" mass="27351">MKLKIPFIAIVLIFTIQAANAQTDSLTTKPKQKTTLLKTTVLPISLITGGLLISGSAFEKSFQESVRNSVGEDFSTSVDNYTRYAPIVELYAADALGIKAKNHWFDQTKNLTLSIIITDFITFKIKKISNKTRPNGNGNPDSMPSAHTSSSFTNATVLYQEFKDTSPLLAYSGYGFAATTGALRITNNAHWLSDVLVGAGIGMLVTNVIYYFDPIIKWNPFKKTDNITLLPEIDNNRYGFYLCVRIK</sequence>
<dbReference type="Proteomes" id="UP000646211">
    <property type="component" value="Unassembled WGS sequence"/>
</dbReference>
<organism evidence="3 4">
    <name type="scientific">Flavobacterium soyangense</name>
    <dbReference type="NCBI Taxonomy" id="2023265"/>
    <lineage>
        <taxon>Bacteria</taxon>
        <taxon>Pseudomonadati</taxon>
        <taxon>Bacteroidota</taxon>
        <taxon>Flavobacteriia</taxon>
        <taxon>Flavobacteriales</taxon>
        <taxon>Flavobacteriaceae</taxon>
        <taxon>Flavobacterium</taxon>
    </lineage>
</organism>
<reference evidence="3" key="1">
    <citation type="submission" date="2020-11" db="EMBL/GenBank/DDBJ databases">
        <title>Genome of Flavobacterium soyangense.</title>
        <authorList>
            <person name="Liu Q."/>
            <person name="Xin Y.-H."/>
        </authorList>
    </citation>
    <scope>NUCLEOTIDE SEQUENCE</scope>
    <source>
        <strain evidence="3">CGMCC 1.13493</strain>
    </source>
</reference>
<dbReference type="Gene3D" id="1.20.144.10">
    <property type="entry name" value="Phosphatidic acid phosphatase type 2/haloperoxidase"/>
    <property type="match status" value="1"/>
</dbReference>
<evidence type="ECO:0000259" key="2">
    <source>
        <dbReference type="SMART" id="SM00014"/>
    </source>
</evidence>
<proteinExistence type="predicted"/>
<name>A0A930XUC1_9FLAO</name>
<accession>A0A930XUC1</accession>
<comment type="caution">
    <text evidence="3">The sequence shown here is derived from an EMBL/GenBank/DDBJ whole genome shotgun (WGS) entry which is preliminary data.</text>
</comment>